<accession>A0ABX2FCM3</accession>
<feature type="compositionally biased region" description="Basic and acidic residues" evidence="3">
    <location>
        <begin position="25"/>
        <end position="36"/>
    </location>
</feature>
<dbReference type="EMBL" id="JAAATY010000024">
    <property type="protein sequence ID" value="NRN69114.1"/>
    <property type="molecule type" value="Genomic_DNA"/>
</dbReference>
<evidence type="ECO:0000256" key="2">
    <source>
        <dbReference type="ARBA" id="ARBA00023315"/>
    </source>
</evidence>
<feature type="region of interest" description="Disordered" evidence="3">
    <location>
        <begin position="25"/>
        <end position="44"/>
    </location>
</feature>
<name>A0ABX2FCM3_9PSEU</name>
<dbReference type="PANTHER" id="PTHR43877:SF2">
    <property type="entry name" value="AMINOALKYLPHOSPHONATE N-ACETYLTRANSFERASE-RELATED"/>
    <property type="match status" value="1"/>
</dbReference>
<protein>
    <submittedName>
        <fullName evidence="5">N-acetyltransferase</fullName>
    </submittedName>
</protein>
<dbReference type="CDD" id="cd04301">
    <property type="entry name" value="NAT_SF"/>
    <property type="match status" value="1"/>
</dbReference>
<dbReference type="SUPFAM" id="SSF55729">
    <property type="entry name" value="Acyl-CoA N-acyltransferases (Nat)"/>
    <property type="match status" value="1"/>
</dbReference>
<evidence type="ECO:0000313" key="5">
    <source>
        <dbReference type="EMBL" id="NRN69114.1"/>
    </source>
</evidence>
<dbReference type="Gene3D" id="3.40.630.30">
    <property type="match status" value="1"/>
</dbReference>
<proteinExistence type="predicted"/>
<sequence>MMLIETRRWDDPEGAELRRQQRVELDARYGSSDHEPGPPPSAADTDVFLVAVSDGKAVGCGALRQLDSGSAEIKRMYVVPQMRGTGVATSLLRALEAAAVERGWHTVRLETGTAQPDALRFYRREGYREIPLFGNYIGSTLSVCFERDLTPDRTGSRCERSPR</sequence>
<dbReference type="InterPro" id="IPR016181">
    <property type="entry name" value="Acyl_CoA_acyltransferase"/>
</dbReference>
<dbReference type="PANTHER" id="PTHR43877">
    <property type="entry name" value="AMINOALKYLPHOSPHONATE N-ACETYLTRANSFERASE-RELATED-RELATED"/>
    <property type="match status" value="1"/>
</dbReference>
<dbReference type="PROSITE" id="PS51186">
    <property type="entry name" value="GNAT"/>
    <property type="match status" value="1"/>
</dbReference>
<keyword evidence="6" id="KW-1185">Reference proteome</keyword>
<comment type="caution">
    <text evidence="5">The sequence shown here is derived from an EMBL/GenBank/DDBJ whole genome shotgun (WGS) entry which is preliminary data.</text>
</comment>
<dbReference type="Proteomes" id="UP000763557">
    <property type="component" value="Unassembled WGS sequence"/>
</dbReference>
<evidence type="ECO:0000256" key="3">
    <source>
        <dbReference type="SAM" id="MobiDB-lite"/>
    </source>
</evidence>
<reference evidence="5 6" key="1">
    <citation type="submission" date="2020-01" db="EMBL/GenBank/DDBJ databases">
        <title>Kibdelosporangium persica a novel Actinomycetes from a hot desert in Iran.</title>
        <authorList>
            <person name="Safaei N."/>
            <person name="Zaburannyi N."/>
            <person name="Mueller R."/>
            <person name="Wink J."/>
        </authorList>
    </citation>
    <scope>NUCLEOTIDE SEQUENCE [LARGE SCALE GENOMIC DNA]</scope>
    <source>
        <strain evidence="5 6">4NS15</strain>
    </source>
</reference>
<gene>
    <name evidence="5" type="ORF">GC106_63700</name>
</gene>
<organism evidence="5 6">
    <name type="scientific">Kibdelosporangium persicum</name>
    <dbReference type="NCBI Taxonomy" id="2698649"/>
    <lineage>
        <taxon>Bacteria</taxon>
        <taxon>Bacillati</taxon>
        <taxon>Actinomycetota</taxon>
        <taxon>Actinomycetes</taxon>
        <taxon>Pseudonocardiales</taxon>
        <taxon>Pseudonocardiaceae</taxon>
        <taxon>Kibdelosporangium</taxon>
    </lineage>
</organism>
<dbReference type="InterPro" id="IPR050832">
    <property type="entry name" value="Bact_Acetyltransf"/>
</dbReference>
<dbReference type="Pfam" id="PF00583">
    <property type="entry name" value="Acetyltransf_1"/>
    <property type="match status" value="1"/>
</dbReference>
<dbReference type="InterPro" id="IPR000182">
    <property type="entry name" value="GNAT_dom"/>
</dbReference>
<feature type="domain" description="N-acetyltransferase" evidence="4">
    <location>
        <begin position="1"/>
        <end position="150"/>
    </location>
</feature>
<keyword evidence="2" id="KW-0012">Acyltransferase</keyword>
<evidence type="ECO:0000259" key="4">
    <source>
        <dbReference type="PROSITE" id="PS51186"/>
    </source>
</evidence>
<evidence type="ECO:0000313" key="6">
    <source>
        <dbReference type="Proteomes" id="UP000763557"/>
    </source>
</evidence>
<keyword evidence="1" id="KW-0808">Transferase</keyword>
<evidence type="ECO:0000256" key="1">
    <source>
        <dbReference type="ARBA" id="ARBA00022679"/>
    </source>
</evidence>